<dbReference type="InterPro" id="IPR050683">
    <property type="entry name" value="Bact_Polysacc_Export_ATP-bd"/>
</dbReference>
<protein>
    <submittedName>
        <fullName evidence="6">ATP-binding protein</fullName>
    </submittedName>
</protein>
<dbReference type="Proteomes" id="UP000287247">
    <property type="component" value="Unassembled WGS sequence"/>
</dbReference>
<keyword evidence="4 6" id="KW-0067">ATP-binding</keyword>
<dbReference type="InterPro" id="IPR003593">
    <property type="entry name" value="AAA+_ATPase"/>
</dbReference>
<accession>A0A401IK30</accession>
<organism evidence="6 7">
    <name type="scientific">Aphanothece sacrum FPU1</name>
    <dbReference type="NCBI Taxonomy" id="1920663"/>
    <lineage>
        <taxon>Bacteria</taxon>
        <taxon>Bacillati</taxon>
        <taxon>Cyanobacteriota</taxon>
        <taxon>Cyanophyceae</taxon>
        <taxon>Oscillatoriophycideae</taxon>
        <taxon>Chroococcales</taxon>
        <taxon>Aphanothecaceae</taxon>
        <taxon>Aphanothece</taxon>
    </lineage>
</organism>
<keyword evidence="3" id="KW-0547">Nucleotide-binding</keyword>
<comment type="caution">
    <text evidence="6">The sequence shown here is derived from an EMBL/GenBank/DDBJ whole genome shotgun (WGS) entry which is preliminary data.</text>
</comment>
<dbReference type="GO" id="GO:0016020">
    <property type="term" value="C:membrane"/>
    <property type="evidence" value="ECO:0007669"/>
    <property type="project" value="InterPro"/>
</dbReference>
<evidence type="ECO:0000313" key="6">
    <source>
        <dbReference type="EMBL" id="GBF81619.1"/>
    </source>
</evidence>
<dbReference type="GO" id="GO:0005524">
    <property type="term" value="F:ATP binding"/>
    <property type="evidence" value="ECO:0007669"/>
    <property type="project" value="UniProtKB-KW"/>
</dbReference>
<dbReference type="AlphaFoldDB" id="A0A401IK30"/>
<evidence type="ECO:0000256" key="2">
    <source>
        <dbReference type="ARBA" id="ARBA00022448"/>
    </source>
</evidence>
<evidence type="ECO:0000256" key="1">
    <source>
        <dbReference type="ARBA" id="ARBA00005417"/>
    </source>
</evidence>
<keyword evidence="7" id="KW-1185">Reference proteome</keyword>
<dbReference type="PANTHER" id="PTHR46743:SF2">
    <property type="entry name" value="TEICHOIC ACIDS EXPORT ATP-BINDING PROTEIN TAGH"/>
    <property type="match status" value="1"/>
</dbReference>
<dbReference type="GO" id="GO:0016887">
    <property type="term" value="F:ATP hydrolysis activity"/>
    <property type="evidence" value="ECO:0007669"/>
    <property type="project" value="InterPro"/>
</dbReference>
<dbReference type="RefSeq" id="WP_124972595.1">
    <property type="nucleotide sequence ID" value="NZ_BDQK01000013.1"/>
</dbReference>
<comment type="similarity">
    <text evidence="1">Belongs to the ABC transporter superfamily.</text>
</comment>
<proteinExistence type="inferred from homology"/>
<gene>
    <name evidence="6" type="ORF">AsFPU1_3037</name>
</gene>
<sequence>MTELIRLDQVSLWRRTQEEFSYDLKKTVLSFLEGKYRQPSRKLILDQINLTVKTGEKVGIIGANGSGKSTLLKVIAGILQPSSGQVRVKGEIAPLIELGAGFDGELSVTDNIILYGVMLGFSRQEMKERVASILDFADLEEYAFAPVKALSSGMGARLGFAIATDVEPDILILDEVLSVGDESFKNKCQKRMDKLWGHNTTILVVSHGLEYIRQSCDRAIWLNRGKIRFAGSTDEAIHHYLTAVQQDLDVGLHTH</sequence>
<name>A0A401IK30_APHSA</name>
<evidence type="ECO:0000259" key="5">
    <source>
        <dbReference type="PROSITE" id="PS50893"/>
    </source>
</evidence>
<dbReference type="PANTHER" id="PTHR46743">
    <property type="entry name" value="TEICHOIC ACIDS EXPORT ATP-BINDING PROTEIN TAGH"/>
    <property type="match status" value="1"/>
</dbReference>
<dbReference type="EMBL" id="BDQK01000013">
    <property type="protein sequence ID" value="GBF81619.1"/>
    <property type="molecule type" value="Genomic_DNA"/>
</dbReference>
<evidence type="ECO:0000256" key="4">
    <source>
        <dbReference type="ARBA" id="ARBA00022840"/>
    </source>
</evidence>
<dbReference type="Pfam" id="PF00005">
    <property type="entry name" value="ABC_tran"/>
    <property type="match status" value="1"/>
</dbReference>
<evidence type="ECO:0000256" key="3">
    <source>
        <dbReference type="ARBA" id="ARBA00022741"/>
    </source>
</evidence>
<feature type="domain" description="ABC transporter" evidence="5">
    <location>
        <begin position="24"/>
        <end position="249"/>
    </location>
</feature>
<dbReference type="InterPro" id="IPR015860">
    <property type="entry name" value="ABC_transpr_TagH-like"/>
</dbReference>
<dbReference type="InterPro" id="IPR003439">
    <property type="entry name" value="ABC_transporter-like_ATP-bd"/>
</dbReference>
<dbReference type="SUPFAM" id="SSF52540">
    <property type="entry name" value="P-loop containing nucleoside triphosphate hydrolases"/>
    <property type="match status" value="1"/>
</dbReference>
<dbReference type="InterPro" id="IPR027417">
    <property type="entry name" value="P-loop_NTPase"/>
</dbReference>
<dbReference type="OrthoDB" id="9778870at2"/>
<dbReference type="GO" id="GO:0140359">
    <property type="term" value="F:ABC-type transporter activity"/>
    <property type="evidence" value="ECO:0007669"/>
    <property type="project" value="InterPro"/>
</dbReference>
<dbReference type="PROSITE" id="PS50893">
    <property type="entry name" value="ABC_TRANSPORTER_2"/>
    <property type="match status" value="1"/>
</dbReference>
<dbReference type="Gene3D" id="3.40.50.300">
    <property type="entry name" value="P-loop containing nucleotide triphosphate hydrolases"/>
    <property type="match status" value="1"/>
</dbReference>
<dbReference type="CDD" id="cd03220">
    <property type="entry name" value="ABC_KpsT_Wzt"/>
    <property type="match status" value="1"/>
</dbReference>
<keyword evidence="2" id="KW-0813">Transport</keyword>
<dbReference type="SMART" id="SM00382">
    <property type="entry name" value="AAA"/>
    <property type="match status" value="1"/>
</dbReference>
<reference evidence="7" key="1">
    <citation type="submission" date="2017-05" db="EMBL/GenBank/DDBJ databases">
        <title>Physiological properties and genetic analysis related to exopolysaccharide production of fresh-water unicellular cyanobacterium Aphanothece sacrum, Suizenji Nori, that has been cultured as a food source in Japan.</title>
        <authorList>
            <person name="Kanesaki Y."/>
            <person name="Yoshikawa S."/>
            <person name="Ohki K."/>
        </authorList>
    </citation>
    <scope>NUCLEOTIDE SEQUENCE [LARGE SCALE GENOMIC DNA]</scope>
    <source>
        <strain evidence="7">FPU1</strain>
    </source>
</reference>
<evidence type="ECO:0000313" key="7">
    <source>
        <dbReference type="Proteomes" id="UP000287247"/>
    </source>
</evidence>